<dbReference type="Proteomes" id="UP000011116">
    <property type="component" value="Chromosome 7H"/>
</dbReference>
<name>A0A8I7BJD2_HORVV</name>
<reference evidence="2" key="1">
    <citation type="journal article" date="2012" name="Nature">
        <title>A physical, genetic and functional sequence assembly of the barley genome.</title>
        <authorList>
            <consortium name="The International Barley Genome Sequencing Consortium"/>
            <person name="Mayer K.F."/>
            <person name="Waugh R."/>
            <person name="Brown J.W."/>
            <person name="Schulman A."/>
            <person name="Langridge P."/>
            <person name="Platzer M."/>
            <person name="Fincher G.B."/>
            <person name="Muehlbauer G.J."/>
            <person name="Sato K."/>
            <person name="Close T.J."/>
            <person name="Wise R.P."/>
            <person name="Stein N."/>
        </authorList>
    </citation>
    <scope>NUCLEOTIDE SEQUENCE [LARGE SCALE GENOMIC DNA]</scope>
    <source>
        <strain evidence="2">cv. Morex</strain>
    </source>
</reference>
<evidence type="ECO:0000313" key="1">
    <source>
        <dbReference type="EnsemblPlants" id="HORVU.MOREX.r3.7HG0703310.1.CDS1"/>
    </source>
</evidence>
<accession>A0A8I7BJD2</accession>
<keyword evidence="2" id="KW-1185">Reference proteome</keyword>
<proteinExistence type="predicted"/>
<reference evidence="1" key="2">
    <citation type="submission" date="2020-10" db="EMBL/GenBank/DDBJ databases">
        <authorList>
            <person name="Scholz U."/>
            <person name="Mascher M."/>
            <person name="Fiebig A."/>
        </authorList>
    </citation>
    <scope>NUCLEOTIDE SEQUENCE [LARGE SCALE GENOMIC DNA]</scope>
    <source>
        <strain evidence="1">cv. Morex</strain>
    </source>
</reference>
<protein>
    <recommendedName>
        <fullName evidence="3">Reverse transcriptase domain-containing protein</fullName>
    </recommendedName>
</protein>
<dbReference type="Gramene" id="HORVU.MOREX.r3.7HG0703310.1">
    <property type="protein sequence ID" value="HORVU.MOREX.r3.7HG0703310.1.CDS1"/>
    <property type="gene ID" value="HORVU.MOREX.r3.7HG0703310"/>
</dbReference>
<reference evidence="1" key="3">
    <citation type="submission" date="2022-01" db="UniProtKB">
        <authorList>
            <consortium name="EnsemblPlants"/>
        </authorList>
    </citation>
    <scope>IDENTIFICATION</scope>
    <source>
        <strain evidence="1">subsp. vulgare</strain>
    </source>
</reference>
<organism evidence="1 2">
    <name type="scientific">Hordeum vulgare subsp. vulgare</name>
    <name type="common">Domesticated barley</name>
    <dbReference type="NCBI Taxonomy" id="112509"/>
    <lineage>
        <taxon>Eukaryota</taxon>
        <taxon>Viridiplantae</taxon>
        <taxon>Streptophyta</taxon>
        <taxon>Embryophyta</taxon>
        <taxon>Tracheophyta</taxon>
        <taxon>Spermatophyta</taxon>
        <taxon>Magnoliopsida</taxon>
        <taxon>Liliopsida</taxon>
        <taxon>Poales</taxon>
        <taxon>Poaceae</taxon>
        <taxon>BOP clade</taxon>
        <taxon>Pooideae</taxon>
        <taxon>Triticodae</taxon>
        <taxon>Triticeae</taxon>
        <taxon>Hordeinae</taxon>
        <taxon>Hordeum</taxon>
    </lineage>
</organism>
<evidence type="ECO:0008006" key="3">
    <source>
        <dbReference type="Google" id="ProtNLM"/>
    </source>
</evidence>
<dbReference type="AlphaFoldDB" id="A0A8I7BJD2"/>
<evidence type="ECO:0000313" key="2">
    <source>
        <dbReference type="Proteomes" id="UP000011116"/>
    </source>
</evidence>
<dbReference type="EnsemblPlants" id="HORVU.MOREX.r3.7HG0703310.1">
    <property type="protein sequence ID" value="HORVU.MOREX.r3.7HG0703310.1.CDS1"/>
    <property type="gene ID" value="HORVU.MOREX.r3.7HG0703310"/>
</dbReference>
<sequence length="189" mass="22399">MGMSPYKMVYGKAFHLPLDLEHKAYWAIKELNFDFKLAGEKRLFDISSLDEWRTQAYDNAKLFKEKVKRWHDKRIQKREFNVADYVLLYNSRLRFFAGKLLSKWEGPYVVEEVYRSGAIKINNTEGNCLRVVNRQRIKHYISGTPINVESNIINTITSEEYLRDIYQPVSDSENEEVCYSVRKQCPKLL</sequence>